<dbReference type="GO" id="GO:0000139">
    <property type="term" value="C:Golgi membrane"/>
    <property type="evidence" value="ECO:0007669"/>
    <property type="project" value="UniProtKB-SubCell"/>
</dbReference>
<reference evidence="8" key="3">
    <citation type="submission" date="2015-04" db="UniProtKB">
        <authorList>
            <consortium name="EnsemblPlants"/>
        </authorList>
    </citation>
    <scope>IDENTIFICATION</scope>
</reference>
<feature type="domain" description="Exostosin GT47" evidence="7">
    <location>
        <begin position="67"/>
        <end position="354"/>
    </location>
</feature>
<dbReference type="PANTHER" id="PTHR11062">
    <property type="entry name" value="EXOSTOSIN HEPARAN SULFATE GLYCOSYLTRANSFERASE -RELATED"/>
    <property type="match status" value="1"/>
</dbReference>
<dbReference type="Proteomes" id="UP000032180">
    <property type="component" value="Chromosome 4"/>
</dbReference>
<keyword evidence="6" id="KW-1133">Transmembrane helix</keyword>
<keyword evidence="6" id="KW-0812">Transmembrane</keyword>
<keyword evidence="9" id="KW-1185">Reference proteome</keyword>
<reference evidence="8 9" key="1">
    <citation type="submission" date="2012-08" db="EMBL/GenBank/DDBJ databases">
        <title>Oryza genome evolution.</title>
        <authorList>
            <person name="Wing R.A."/>
        </authorList>
    </citation>
    <scope>NUCLEOTIDE SEQUENCE</scope>
</reference>
<dbReference type="InterPro" id="IPR004263">
    <property type="entry name" value="Exostosin"/>
</dbReference>
<evidence type="ECO:0000313" key="8">
    <source>
        <dbReference type="EnsemblPlants" id="LPERR04G20360.3"/>
    </source>
</evidence>
<feature type="transmembrane region" description="Helical" evidence="6">
    <location>
        <begin position="565"/>
        <end position="585"/>
    </location>
</feature>
<comment type="subcellular location">
    <subcellularLocation>
        <location evidence="1">Golgi apparatus membrane</location>
        <topology evidence="1">Single-pass type II membrane protein</topology>
    </subcellularLocation>
</comment>
<keyword evidence="6" id="KW-0472">Membrane</keyword>
<evidence type="ECO:0000256" key="2">
    <source>
        <dbReference type="ARBA" id="ARBA00010271"/>
    </source>
</evidence>
<sequence>MPAAGTSSPARRATMHQPPCTRAHQAAALLLVAATFFLTRLLDRPLSPPPCAAAAPYNTWPWPHRHRDLRIYVYAEDEVDGLRALLRGRNGDVAAATCLKGQWGTQVKIHQLLLSSRFRTLHKDEADLFFVPTYVKCVRMAGALNDKEINQTYVKVLSQMPYFRRSGGRDHIFVFPSGAGAHLFRSWATFMNRSIILTPEGDRTDKRGISAFNTWKDIIIPGNVDDSMVKPDRLAVKPIPLTKRKYLANFLGRAQGKIGRLQLVKLAKQYPDKLESPELKFSGPDKLGRIDYFKHLRNAKFCLAPRGESSWTLRFYESFFVECVPVILSDEVELPFQNVIDYTEVSIKWPASKIGPQLLEYLESIPDERVEEMIGRGREIRCLWVYAPDTKPCSAMSAIMWELERKMRRFHQSAETFWLHNRSIMNRDLVEFHQWRTPIQDKDTIEEESGQDAAATTTGNVEEDIKIVLEFLDKKEDWMVDWWWRSNQIDQALQIKSARGIINLYDPAVLPPPSTGGLHTSASICLMHSCEYMVVANHFSYLWSWITRDSKLIFFSCVNIKCGIIILQFYVIYLILSCQLLFNLLY</sequence>
<organism evidence="8 9">
    <name type="scientific">Leersia perrieri</name>
    <dbReference type="NCBI Taxonomy" id="77586"/>
    <lineage>
        <taxon>Eukaryota</taxon>
        <taxon>Viridiplantae</taxon>
        <taxon>Streptophyta</taxon>
        <taxon>Embryophyta</taxon>
        <taxon>Tracheophyta</taxon>
        <taxon>Spermatophyta</taxon>
        <taxon>Magnoliopsida</taxon>
        <taxon>Liliopsida</taxon>
        <taxon>Poales</taxon>
        <taxon>Poaceae</taxon>
        <taxon>BOP clade</taxon>
        <taxon>Oryzoideae</taxon>
        <taxon>Oryzeae</taxon>
        <taxon>Oryzinae</taxon>
        <taxon>Leersia</taxon>
    </lineage>
</organism>
<evidence type="ECO:0000256" key="3">
    <source>
        <dbReference type="ARBA" id="ARBA00022676"/>
    </source>
</evidence>
<reference evidence="9" key="2">
    <citation type="submission" date="2013-12" db="EMBL/GenBank/DDBJ databases">
        <authorList>
            <person name="Yu Y."/>
            <person name="Lee S."/>
            <person name="de Baynast K."/>
            <person name="Wissotski M."/>
            <person name="Liu L."/>
            <person name="Talag J."/>
            <person name="Goicoechea J."/>
            <person name="Angelova A."/>
            <person name="Jetty R."/>
            <person name="Kudrna D."/>
            <person name="Golser W."/>
            <person name="Rivera L."/>
            <person name="Zhang J."/>
            <person name="Wing R."/>
        </authorList>
    </citation>
    <scope>NUCLEOTIDE SEQUENCE</scope>
</reference>
<keyword evidence="3" id="KW-0808">Transferase</keyword>
<comment type="similarity">
    <text evidence="2">Belongs to the glycosyltransferase 47 family.</text>
</comment>
<dbReference type="STRING" id="77586.A0A0D9W985"/>
<proteinExistence type="inferred from homology"/>
<dbReference type="AlphaFoldDB" id="A0A0D9W985"/>
<keyword evidence="3" id="KW-0328">Glycosyltransferase</keyword>
<dbReference type="EnsemblPlants" id="LPERR04G20360.3">
    <property type="protein sequence ID" value="LPERR04G20360.3"/>
    <property type="gene ID" value="LPERR04G20360"/>
</dbReference>
<evidence type="ECO:0000259" key="7">
    <source>
        <dbReference type="Pfam" id="PF03016"/>
    </source>
</evidence>
<dbReference type="eggNOG" id="KOG1021">
    <property type="taxonomic scope" value="Eukaryota"/>
</dbReference>
<keyword evidence="4" id="KW-0735">Signal-anchor</keyword>
<protein>
    <recommendedName>
        <fullName evidence="7">Exostosin GT47 domain-containing protein</fullName>
    </recommendedName>
</protein>
<dbReference type="PANTHER" id="PTHR11062:SF281">
    <property type="entry name" value="EXOSTOSIN-LIKE 2"/>
    <property type="match status" value="1"/>
</dbReference>
<dbReference type="Pfam" id="PF03016">
    <property type="entry name" value="Exostosin_GT47"/>
    <property type="match status" value="1"/>
</dbReference>
<dbReference type="GO" id="GO:0016757">
    <property type="term" value="F:glycosyltransferase activity"/>
    <property type="evidence" value="ECO:0007669"/>
    <property type="project" value="UniProtKB-KW"/>
</dbReference>
<dbReference type="Gramene" id="LPERR04G20360.3">
    <property type="protein sequence ID" value="LPERR04G20360.3"/>
    <property type="gene ID" value="LPERR04G20360"/>
</dbReference>
<evidence type="ECO:0000313" key="9">
    <source>
        <dbReference type="Proteomes" id="UP000032180"/>
    </source>
</evidence>
<evidence type="ECO:0000256" key="4">
    <source>
        <dbReference type="ARBA" id="ARBA00022968"/>
    </source>
</evidence>
<name>A0A0D9W985_9ORYZ</name>
<evidence type="ECO:0000256" key="5">
    <source>
        <dbReference type="ARBA" id="ARBA00023034"/>
    </source>
</evidence>
<keyword evidence="5" id="KW-0333">Golgi apparatus</keyword>
<evidence type="ECO:0000256" key="6">
    <source>
        <dbReference type="SAM" id="Phobius"/>
    </source>
</evidence>
<dbReference type="InterPro" id="IPR040911">
    <property type="entry name" value="Exostosin_GT47"/>
</dbReference>
<evidence type="ECO:0000256" key="1">
    <source>
        <dbReference type="ARBA" id="ARBA00004323"/>
    </source>
</evidence>
<accession>A0A0D9W985</accession>